<keyword evidence="3" id="KW-1185">Reference proteome</keyword>
<gene>
    <name evidence="2" type="ORF">BO94DRAFT_101929</name>
</gene>
<proteinExistence type="predicted"/>
<sequence length="185" mass="21424">MYDWLAGWIDGWISASYSDPLFCSVLFPVQFLSPPQWSTIITITITIAIAIATIIIMISTFNAPFNNPREHDAQSCRCPGHSCFGTAVLLHLVIASRPRATSFLFYFILFCLLCFLLFFLLFFFSFFFFFLVWILSPVFPLTSCGYPVTFSSRYFWTLCQNVFQDPIQAYHMVSEQGHLFSWRYG</sequence>
<dbReference type="EMBL" id="MSFK01000017">
    <property type="protein sequence ID" value="PWY84528.1"/>
    <property type="molecule type" value="Genomic_DNA"/>
</dbReference>
<accession>A0A317WHI0</accession>
<keyword evidence="1" id="KW-1133">Transmembrane helix</keyword>
<evidence type="ECO:0000256" key="1">
    <source>
        <dbReference type="SAM" id="Phobius"/>
    </source>
</evidence>
<organism evidence="2 3">
    <name type="scientific">Aspergillus sclerotioniger CBS 115572</name>
    <dbReference type="NCBI Taxonomy" id="1450535"/>
    <lineage>
        <taxon>Eukaryota</taxon>
        <taxon>Fungi</taxon>
        <taxon>Dikarya</taxon>
        <taxon>Ascomycota</taxon>
        <taxon>Pezizomycotina</taxon>
        <taxon>Eurotiomycetes</taxon>
        <taxon>Eurotiomycetidae</taxon>
        <taxon>Eurotiales</taxon>
        <taxon>Aspergillaceae</taxon>
        <taxon>Aspergillus</taxon>
        <taxon>Aspergillus subgen. Circumdati</taxon>
    </lineage>
</organism>
<keyword evidence="1" id="KW-0812">Transmembrane</keyword>
<evidence type="ECO:0000313" key="3">
    <source>
        <dbReference type="Proteomes" id="UP000246702"/>
    </source>
</evidence>
<dbReference type="Proteomes" id="UP000246702">
    <property type="component" value="Unassembled WGS sequence"/>
</dbReference>
<dbReference type="AlphaFoldDB" id="A0A317WHI0"/>
<evidence type="ECO:0000313" key="2">
    <source>
        <dbReference type="EMBL" id="PWY84528.1"/>
    </source>
</evidence>
<protein>
    <submittedName>
        <fullName evidence="2">Uncharacterized protein</fullName>
    </submittedName>
</protein>
<keyword evidence="1" id="KW-0472">Membrane</keyword>
<dbReference type="GeneID" id="37107605"/>
<name>A0A317WHI0_9EURO</name>
<feature type="transmembrane region" description="Helical" evidence="1">
    <location>
        <begin position="37"/>
        <end position="61"/>
    </location>
</feature>
<comment type="caution">
    <text evidence="2">The sequence shown here is derived from an EMBL/GenBank/DDBJ whole genome shotgun (WGS) entry which is preliminary data.</text>
</comment>
<dbReference type="RefSeq" id="XP_025466453.1">
    <property type="nucleotide sequence ID" value="XM_025605462.1"/>
</dbReference>
<feature type="transmembrane region" description="Helical" evidence="1">
    <location>
        <begin position="103"/>
        <end position="135"/>
    </location>
</feature>
<reference evidence="2 3" key="1">
    <citation type="submission" date="2016-12" db="EMBL/GenBank/DDBJ databases">
        <title>The genomes of Aspergillus section Nigri reveals drivers in fungal speciation.</title>
        <authorList>
            <consortium name="DOE Joint Genome Institute"/>
            <person name="Vesth T.C."/>
            <person name="Nybo J."/>
            <person name="Theobald S."/>
            <person name="Brandl J."/>
            <person name="Frisvad J.C."/>
            <person name="Nielsen K.F."/>
            <person name="Lyhne E.K."/>
            <person name="Kogle M.E."/>
            <person name="Kuo A."/>
            <person name="Riley R."/>
            <person name="Clum A."/>
            <person name="Nolan M."/>
            <person name="Lipzen A."/>
            <person name="Salamov A."/>
            <person name="Henrissat B."/>
            <person name="Wiebenga A."/>
            <person name="De Vries R.P."/>
            <person name="Grigoriev I.V."/>
            <person name="Mortensen U.H."/>
            <person name="Andersen M.R."/>
            <person name="Baker S.E."/>
        </authorList>
    </citation>
    <scope>NUCLEOTIDE SEQUENCE [LARGE SCALE GENOMIC DNA]</scope>
    <source>
        <strain evidence="2 3">CBS 115572</strain>
    </source>
</reference>